<dbReference type="PANTHER" id="PTHR43668">
    <property type="entry name" value="ALLANTOINASE"/>
    <property type="match status" value="1"/>
</dbReference>
<dbReference type="Gene3D" id="2.30.40.10">
    <property type="entry name" value="Urease, subunit C, domain 1"/>
    <property type="match status" value="1"/>
</dbReference>
<reference evidence="2" key="2">
    <citation type="submission" date="2020-09" db="EMBL/GenBank/DDBJ databases">
        <authorList>
            <person name="Sun Q."/>
            <person name="Ohkuma M."/>
        </authorList>
    </citation>
    <scope>NUCLEOTIDE SEQUENCE</scope>
    <source>
        <strain evidence="2">JCM 19831</strain>
    </source>
</reference>
<dbReference type="AlphaFoldDB" id="A0A917TZB6"/>
<gene>
    <name evidence="2" type="ORF">GCM10007977_054530</name>
</gene>
<organism evidence="2 3">
    <name type="scientific">Dactylosporangium sucinum</name>
    <dbReference type="NCBI Taxonomy" id="1424081"/>
    <lineage>
        <taxon>Bacteria</taxon>
        <taxon>Bacillati</taxon>
        <taxon>Actinomycetota</taxon>
        <taxon>Actinomycetes</taxon>
        <taxon>Micromonosporales</taxon>
        <taxon>Micromonosporaceae</taxon>
        <taxon>Dactylosporangium</taxon>
    </lineage>
</organism>
<keyword evidence="3" id="KW-1185">Reference proteome</keyword>
<evidence type="ECO:0000313" key="2">
    <source>
        <dbReference type="EMBL" id="GGM45905.1"/>
    </source>
</evidence>
<name>A0A917TZB6_9ACTN</name>
<sequence>MPTPDPAPTLDLIVKNVRVVRPDHATTPTLDLGIAGGRFVRLEPEIDAAEAAQVVNGRGRLAFPGVVDVHQHWGIYNHLSEDARSESRAAAQGGVTSGITYLRTGQYYLNRTGPYAEVFPEALRATKDNAFIDYGFHLAPILKQHIDEIPDLIGEFGVPSFKIFMFYGTHGLHGRSASQNSFLMIPEDESYDYAHFEFVMRAIQRAREDDRFRDLADSISLSLHCETAEIMRAYTKIVEEEGVLTGLEAYSASRPPHSEGLAITIAAYLAHETALPTINLLHLSSAKAIEAAMLMAQTFPHVDFRREVTIGHLLADIHTASGIGGKVNPPLRPREDVEALWRHVLAGDFSWVTSDHACCRDEAKFGEPRENVFLAKSGFGGAEYLLPGLISEGRKRGLPDQQIAQLTAWNPAQRFGLHTKGTIATGYDADFCLVDDSVSYVVRATDSESTQEYTPFEGFELTARVTDTFLRGEAVLADGQIVGRPRGQYLHRPTARR</sequence>
<dbReference type="GO" id="GO:0004038">
    <property type="term" value="F:allantoinase activity"/>
    <property type="evidence" value="ECO:0007669"/>
    <property type="project" value="TreeGrafter"/>
</dbReference>
<dbReference type="InterPro" id="IPR006680">
    <property type="entry name" value="Amidohydro-rel"/>
</dbReference>
<feature type="domain" description="Amidohydrolase-related" evidence="1">
    <location>
        <begin position="62"/>
        <end position="475"/>
    </location>
</feature>
<accession>A0A917TZB6</accession>
<dbReference type="PANTHER" id="PTHR43668:SF4">
    <property type="entry name" value="ALLANTOINASE"/>
    <property type="match status" value="1"/>
</dbReference>
<dbReference type="EMBL" id="BMPI01000028">
    <property type="protein sequence ID" value="GGM45905.1"/>
    <property type="molecule type" value="Genomic_DNA"/>
</dbReference>
<dbReference type="SUPFAM" id="SSF51338">
    <property type="entry name" value="Composite domain of metallo-dependent hydrolases"/>
    <property type="match status" value="1"/>
</dbReference>
<dbReference type="InterPro" id="IPR050138">
    <property type="entry name" value="DHOase/Allantoinase_Hydrolase"/>
</dbReference>
<dbReference type="InterPro" id="IPR011059">
    <property type="entry name" value="Metal-dep_hydrolase_composite"/>
</dbReference>
<evidence type="ECO:0000313" key="3">
    <source>
        <dbReference type="Proteomes" id="UP000642070"/>
    </source>
</evidence>
<proteinExistence type="predicted"/>
<protein>
    <submittedName>
        <fullName evidence="2">Allantoinase</fullName>
    </submittedName>
</protein>
<comment type="caution">
    <text evidence="2">The sequence shown here is derived from an EMBL/GenBank/DDBJ whole genome shotgun (WGS) entry which is preliminary data.</text>
</comment>
<dbReference type="InterPro" id="IPR032466">
    <property type="entry name" value="Metal_Hydrolase"/>
</dbReference>
<dbReference type="GO" id="GO:0006145">
    <property type="term" value="P:purine nucleobase catabolic process"/>
    <property type="evidence" value="ECO:0007669"/>
    <property type="project" value="TreeGrafter"/>
</dbReference>
<evidence type="ECO:0000259" key="1">
    <source>
        <dbReference type="Pfam" id="PF01979"/>
    </source>
</evidence>
<dbReference type="Gene3D" id="3.20.20.140">
    <property type="entry name" value="Metal-dependent hydrolases"/>
    <property type="match status" value="1"/>
</dbReference>
<reference evidence="2" key="1">
    <citation type="journal article" date="2014" name="Int. J. Syst. Evol. Microbiol.">
        <title>Complete genome sequence of Corynebacterium casei LMG S-19264T (=DSM 44701T), isolated from a smear-ripened cheese.</title>
        <authorList>
            <consortium name="US DOE Joint Genome Institute (JGI-PGF)"/>
            <person name="Walter F."/>
            <person name="Albersmeier A."/>
            <person name="Kalinowski J."/>
            <person name="Ruckert C."/>
        </authorList>
    </citation>
    <scope>NUCLEOTIDE SEQUENCE</scope>
    <source>
        <strain evidence="2">JCM 19831</strain>
    </source>
</reference>
<dbReference type="Pfam" id="PF01979">
    <property type="entry name" value="Amidohydro_1"/>
    <property type="match status" value="1"/>
</dbReference>
<dbReference type="SUPFAM" id="SSF51556">
    <property type="entry name" value="Metallo-dependent hydrolases"/>
    <property type="match status" value="1"/>
</dbReference>
<dbReference type="GO" id="GO:0005737">
    <property type="term" value="C:cytoplasm"/>
    <property type="evidence" value="ECO:0007669"/>
    <property type="project" value="TreeGrafter"/>
</dbReference>
<dbReference type="RefSeq" id="WP_190252791.1">
    <property type="nucleotide sequence ID" value="NZ_BMPI01000028.1"/>
</dbReference>
<dbReference type="Proteomes" id="UP000642070">
    <property type="component" value="Unassembled WGS sequence"/>
</dbReference>